<protein>
    <submittedName>
        <fullName evidence="1">Kinase family protein</fullName>
    </submittedName>
</protein>
<comment type="caution">
    <text evidence="1">The sequence shown here is derived from an EMBL/GenBank/DDBJ whole genome shotgun (WGS) entry which is preliminary data.</text>
</comment>
<proteinExistence type="predicted"/>
<evidence type="ECO:0000313" key="2">
    <source>
        <dbReference type="Proteomes" id="UP001164539"/>
    </source>
</evidence>
<keyword evidence="2" id="KW-1185">Reference proteome</keyword>
<accession>A0ACC1WZX6</accession>
<name>A0ACC1WZX6_MELAZ</name>
<dbReference type="EMBL" id="CM051405">
    <property type="protein sequence ID" value="KAJ4704582.1"/>
    <property type="molecule type" value="Genomic_DNA"/>
</dbReference>
<keyword evidence="1" id="KW-0808">Transferase</keyword>
<keyword evidence="1" id="KW-0418">Kinase</keyword>
<evidence type="ECO:0000313" key="1">
    <source>
        <dbReference type="EMBL" id="KAJ4704582.1"/>
    </source>
</evidence>
<sequence length="723" mass="80377">MAQGAGRGRVVGDYLVGRQIGSGSFSVVWHARHRVHGTEVAIKEIAMGRLNKKLQDSLMSEIFILKRINHPHIIRLHDIIEVPGKLHLVLEYCKGGDLSMYIQRHGCVREETAKHFMKQLAAGLQVLRDNNLIHRDLKPQNLLLSTDDDNAVLKIADFGFARSLQPRGLAETLCGSPLYMAPEIMQLQKYDAKADLWSVGAILFQLVTGKTPFTGNDQMQLLQNIVKSTELHFPPDAKDLTADCKDLCQKLLRRYPVERLTFDEFFNHPFLSQSQADEFLRSRRSSRSTDDFPLFENNPTRDAAESSQDDCLPFFLDDDSSGPEGSPSFLKRRSSMKSAYGFSIDARHGREATSNGLNYVDLRYGSSVGNKLENTSFRRENYKLPNENLSEPPKCVDQRVANTQSRVGDSLDFIDQEYVLVSGPPVDMSSPSASTSKPSHIQHKSESSPLTSVANNSTLSAPMPIIGATNSNICRIGSLESQSSAPGTSLGSVDMADPVEQPSTHCMTRIKSLQRYASAITELVHGKIEAGKHLEAFSIQLVILAIWKQALHICHTQAASAMDGSPSGETTRLRSSRKKQSTPDTEESPDINTQELEDMSSQIEREFLREVEHAEELAKVIEPGNTEMPDAMETIFQAALAFGRLGGVDELMGDMESASLLYSKAVRLLAFILVEAPSLILNPPFSLTNSDRYRLRNYIDILNNRQGHSRSQRMALLKCQDQA</sequence>
<reference evidence="1 2" key="1">
    <citation type="journal article" date="2023" name="Science">
        <title>Complex scaffold remodeling in plant triterpene biosynthesis.</title>
        <authorList>
            <person name="De La Pena R."/>
            <person name="Hodgson H."/>
            <person name="Liu J.C."/>
            <person name="Stephenson M.J."/>
            <person name="Martin A.C."/>
            <person name="Owen C."/>
            <person name="Harkess A."/>
            <person name="Leebens-Mack J."/>
            <person name="Jimenez L.E."/>
            <person name="Osbourn A."/>
            <person name="Sattely E.S."/>
        </authorList>
    </citation>
    <scope>NUCLEOTIDE SEQUENCE [LARGE SCALE GENOMIC DNA]</scope>
    <source>
        <strain evidence="2">cv. JPN11</strain>
        <tissue evidence="1">Leaf</tissue>
    </source>
</reference>
<gene>
    <name evidence="1" type="ORF">OWV82_021470</name>
</gene>
<dbReference type="Proteomes" id="UP001164539">
    <property type="component" value="Chromosome 12"/>
</dbReference>
<organism evidence="1 2">
    <name type="scientific">Melia azedarach</name>
    <name type="common">Chinaberry tree</name>
    <dbReference type="NCBI Taxonomy" id="155640"/>
    <lineage>
        <taxon>Eukaryota</taxon>
        <taxon>Viridiplantae</taxon>
        <taxon>Streptophyta</taxon>
        <taxon>Embryophyta</taxon>
        <taxon>Tracheophyta</taxon>
        <taxon>Spermatophyta</taxon>
        <taxon>Magnoliopsida</taxon>
        <taxon>eudicotyledons</taxon>
        <taxon>Gunneridae</taxon>
        <taxon>Pentapetalae</taxon>
        <taxon>rosids</taxon>
        <taxon>malvids</taxon>
        <taxon>Sapindales</taxon>
        <taxon>Meliaceae</taxon>
        <taxon>Melia</taxon>
    </lineage>
</organism>